<feature type="compositionally biased region" description="Pro residues" evidence="1">
    <location>
        <begin position="59"/>
        <end position="85"/>
    </location>
</feature>
<feature type="domain" description="DUF8017" evidence="3">
    <location>
        <begin position="97"/>
        <end position="269"/>
    </location>
</feature>
<keyword evidence="2" id="KW-0472">Membrane</keyword>
<name>A0A7X6R5F9_9NOCA</name>
<feature type="transmembrane region" description="Helical" evidence="2">
    <location>
        <begin position="20"/>
        <end position="40"/>
    </location>
</feature>
<keyword evidence="5" id="KW-1185">Reference proteome</keyword>
<evidence type="ECO:0000259" key="3">
    <source>
        <dbReference type="Pfam" id="PF26056"/>
    </source>
</evidence>
<accession>A0A7X6R5F9</accession>
<keyword evidence="2" id="KW-1133">Transmembrane helix</keyword>
<evidence type="ECO:0000256" key="2">
    <source>
        <dbReference type="SAM" id="Phobius"/>
    </source>
</evidence>
<evidence type="ECO:0000313" key="5">
    <source>
        <dbReference type="Proteomes" id="UP000540698"/>
    </source>
</evidence>
<dbReference type="InterPro" id="IPR058330">
    <property type="entry name" value="DUF8017"/>
</dbReference>
<dbReference type="Proteomes" id="UP000540698">
    <property type="component" value="Unassembled WGS sequence"/>
</dbReference>
<protein>
    <recommendedName>
        <fullName evidence="3">DUF8017 domain-containing protein</fullName>
    </recommendedName>
</protein>
<dbReference type="AlphaFoldDB" id="A0A7X6R5F9"/>
<evidence type="ECO:0000313" key="4">
    <source>
        <dbReference type="EMBL" id="NKY29500.1"/>
    </source>
</evidence>
<dbReference type="RefSeq" id="WP_062974971.1">
    <property type="nucleotide sequence ID" value="NZ_JAAXOS010000013.1"/>
</dbReference>
<gene>
    <name evidence="4" type="ORF">HGB38_25260</name>
</gene>
<feature type="region of interest" description="Disordered" evidence="1">
    <location>
        <begin position="50"/>
        <end position="92"/>
    </location>
</feature>
<evidence type="ECO:0000256" key="1">
    <source>
        <dbReference type="SAM" id="MobiDB-lite"/>
    </source>
</evidence>
<dbReference type="EMBL" id="JAAXOS010000013">
    <property type="protein sequence ID" value="NKY29500.1"/>
    <property type="molecule type" value="Genomic_DNA"/>
</dbReference>
<proteinExistence type="predicted"/>
<sequence length="275" mass="29900">MDRLKRVLGLLYRYGILTQLGKIALLLCAATAVLTLSVWIGNPYQDKVEPPEQAASSWRPPPGPTKPPEPSLPPGFPSMEFPPPLVKVGKGRPQPVPTRYGLTYTVPSDGWHASNDAIMAWSDEVDHTSIASYEAVSRYGIDYCRQTEGSVLASVGVDGRNGVDINTAAREEVDKARRIFGDARAGRMPTVELRGPLTFEISGRPAVRYTAVVADIPKKASCDPATAEFDIVATPAYASAEVAIFMFENYTDSAKSLRRDDIEKIMKSIGKTSAQ</sequence>
<comment type="caution">
    <text evidence="4">The sequence shown here is derived from an EMBL/GenBank/DDBJ whole genome shotgun (WGS) entry which is preliminary data.</text>
</comment>
<organism evidence="4 5">
    <name type="scientific">Nocardia gamkensis</name>
    <dbReference type="NCBI Taxonomy" id="352869"/>
    <lineage>
        <taxon>Bacteria</taxon>
        <taxon>Bacillati</taxon>
        <taxon>Actinomycetota</taxon>
        <taxon>Actinomycetes</taxon>
        <taxon>Mycobacteriales</taxon>
        <taxon>Nocardiaceae</taxon>
        <taxon>Nocardia</taxon>
    </lineage>
</organism>
<reference evidence="4 5" key="1">
    <citation type="submission" date="2020-04" db="EMBL/GenBank/DDBJ databases">
        <title>MicrobeNet Type strains.</title>
        <authorList>
            <person name="Nicholson A.C."/>
        </authorList>
    </citation>
    <scope>NUCLEOTIDE SEQUENCE [LARGE SCALE GENOMIC DNA]</scope>
    <source>
        <strain evidence="4 5">DSM 44956</strain>
    </source>
</reference>
<dbReference type="Pfam" id="PF26056">
    <property type="entry name" value="DUF8017"/>
    <property type="match status" value="1"/>
</dbReference>
<keyword evidence="2" id="KW-0812">Transmembrane</keyword>